<evidence type="ECO:0000256" key="4">
    <source>
        <dbReference type="ARBA" id="ARBA00023295"/>
    </source>
</evidence>
<feature type="signal peptide" evidence="8">
    <location>
        <begin position="1"/>
        <end position="22"/>
    </location>
</feature>
<dbReference type="GO" id="GO:0005975">
    <property type="term" value="P:carbohydrate metabolic process"/>
    <property type="evidence" value="ECO:0007669"/>
    <property type="project" value="InterPro"/>
</dbReference>
<comment type="pathway">
    <text evidence="1 5">Glycan metabolism; L-arabinan degradation.</text>
</comment>
<accession>A0A9Q4AY87</accession>
<dbReference type="InterPro" id="IPR050727">
    <property type="entry name" value="GH43_arabinanases"/>
</dbReference>
<feature type="chain" id="PRO_5040467551" description="Endo-alpha-(1-&gt;5)-L-arabinanase" evidence="8">
    <location>
        <begin position="23"/>
        <end position="347"/>
    </location>
</feature>
<dbReference type="AlphaFoldDB" id="A0A9Q4AY87"/>
<keyword evidence="3 5" id="KW-0378">Hydrolase</keyword>
<dbReference type="EMBL" id="JABXYM010000001">
    <property type="protein sequence ID" value="MCR6094949.1"/>
    <property type="molecule type" value="Genomic_DNA"/>
</dbReference>
<dbReference type="Gene3D" id="2.115.10.20">
    <property type="entry name" value="Glycosyl hydrolase domain, family 43"/>
    <property type="match status" value="1"/>
</dbReference>
<dbReference type="PANTHER" id="PTHR43301">
    <property type="entry name" value="ARABINAN ENDO-1,5-ALPHA-L-ARABINOSIDASE"/>
    <property type="match status" value="1"/>
</dbReference>
<evidence type="ECO:0000256" key="3">
    <source>
        <dbReference type="ARBA" id="ARBA00022801"/>
    </source>
</evidence>
<evidence type="ECO:0000256" key="2">
    <source>
        <dbReference type="ARBA" id="ARBA00009865"/>
    </source>
</evidence>
<comment type="catalytic activity">
    <reaction evidence="5">
        <text>Endohydrolysis of (1-&gt;5)-alpha-arabinofuranosidic linkages in (1-&gt;5)-arabinans.</text>
        <dbReference type="EC" id="3.2.1.99"/>
    </reaction>
</comment>
<sequence>MWLACITIVVTGVLLFNGPSFADRNASEQQNKQVNPPTGKLDMIGDIGDYIPGEVDDPVHDPALLRTDDAYYVFSTGILRNVNDPGGIYVRKSEGTLEGPWEAIGEIPVPDWITGYNSEHLWAPQVIEYDNTYYLYYAVSSFGSNRSAIGVLSSQTPHDLNSWVDHGPIVTSEPGVTDYNAIDPHVFEADGSLWIVYGSHFSGIKLQEMDNPTAVAGEVVTLQNRPSVQHNPVEAPTIIEKEGYYYLFTSWDQCCAGTDSTYKIAVGRSESVTGPYVDQQGQPLTNGGGTVILESEGNQIGPGGQDILQVYGHDYLIHHYYDGDADGVIRMQIRTLNWEDHWPTVDR</sequence>
<dbReference type="InterPro" id="IPR006710">
    <property type="entry name" value="Glyco_hydro_43"/>
</dbReference>
<keyword evidence="8" id="KW-0732">Signal</keyword>
<dbReference type="CDD" id="cd08998">
    <property type="entry name" value="GH43_Arb43a-like"/>
    <property type="match status" value="1"/>
</dbReference>
<reference evidence="9" key="1">
    <citation type="submission" date="2020-06" db="EMBL/GenBank/DDBJ databases">
        <title>Insight into the genomes of haloalkaliphilic bacilli from Kenyan soda lakes.</title>
        <authorList>
            <person name="Mwirichia R."/>
            <person name="Villamizar G.C."/>
            <person name="Poehlein A."/>
            <person name="Mugweru J."/>
            <person name="Kipnyargis A."/>
            <person name="Kiplimo D."/>
            <person name="Orwa P."/>
            <person name="Daniel R."/>
        </authorList>
    </citation>
    <scope>NUCLEOTIDE SEQUENCE</scope>
    <source>
        <strain evidence="9">B1096_S55</strain>
    </source>
</reference>
<evidence type="ECO:0000313" key="10">
    <source>
        <dbReference type="Proteomes" id="UP001057753"/>
    </source>
</evidence>
<protein>
    <recommendedName>
        <fullName evidence="5">Endo-alpha-(1-&gt;5)-L-arabinanase</fullName>
        <ecNumber evidence="5">3.2.1.99</ecNumber>
    </recommendedName>
</protein>
<feature type="active site" description="Proton donor" evidence="6">
    <location>
        <position position="234"/>
    </location>
</feature>
<dbReference type="Pfam" id="PF04616">
    <property type="entry name" value="Glyco_hydro_43"/>
    <property type="match status" value="1"/>
</dbReference>
<comment type="caution">
    <text evidence="9">The sequence shown here is derived from an EMBL/GenBank/DDBJ whole genome shotgun (WGS) entry which is preliminary data.</text>
</comment>
<dbReference type="PANTHER" id="PTHR43301:SF3">
    <property type="entry name" value="ARABINAN ENDO-1,5-ALPHA-L-ARABINOSIDASE A-RELATED"/>
    <property type="match status" value="1"/>
</dbReference>
<proteinExistence type="inferred from homology"/>
<evidence type="ECO:0000256" key="8">
    <source>
        <dbReference type="SAM" id="SignalP"/>
    </source>
</evidence>
<gene>
    <name evidence="9" type="ORF">HXA33_00110</name>
</gene>
<organism evidence="9 10">
    <name type="scientific">Salipaludibacillus agaradhaerens</name>
    <name type="common">Bacillus agaradhaerens</name>
    <dbReference type="NCBI Taxonomy" id="76935"/>
    <lineage>
        <taxon>Bacteria</taxon>
        <taxon>Bacillati</taxon>
        <taxon>Bacillota</taxon>
        <taxon>Bacilli</taxon>
        <taxon>Bacillales</taxon>
        <taxon>Bacillaceae</taxon>
    </lineage>
</organism>
<dbReference type="InterPro" id="IPR016840">
    <property type="entry name" value="Glyco_hydro_43_endo_a_Ara-ase"/>
</dbReference>
<name>A0A9Q4AY87_SALAG</name>
<dbReference type="InterPro" id="IPR023296">
    <property type="entry name" value="Glyco_hydro_beta-prop_sf"/>
</dbReference>
<evidence type="ECO:0000313" key="9">
    <source>
        <dbReference type="EMBL" id="MCR6094949.1"/>
    </source>
</evidence>
<dbReference type="Proteomes" id="UP001057753">
    <property type="component" value="Unassembled WGS sequence"/>
</dbReference>
<dbReference type="SUPFAM" id="SSF75005">
    <property type="entry name" value="Arabinanase/levansucrase/invertase"/>
    <property type="match status" value="1"/>
</dbReference>
<dbReference type="PIRSF" id="PIRSF026534">
    <property type="entry name" value="Endo_alpha-L-arabinosidase"/>
    <property type="match status" value="1"/>
</dbReference>
<comment type="similarity">
    <text evidence="2 5">Belongs to the glycosyl hydrolase 43 family.</text>
</comment>
<evidence type="ECO:0000256" key="5">
    <source>
        <dbReference type="PIRNR" id="PIRNR026534"/>
    </source>
</evidence>
<evidence type="ECO:0000256" key="1">
    <source>
        <dbReference type="ARBA" id="ARBA00004834"/>
    </source>
</evidence>
<dbReference type="EC" id="3.2.1.99" evidence="5"/>
<feature type="site" description="Important for catalytic activity, responsible for pKa modulation of the active site Glu and correct orientation of both the proton donor and substrate" evidence="7">
    <location>
        <position position="183"/>
    </location>
</feature>
<keyword evidence="10" id="KW-1185">Reference proteome</keyword>
<evidence type="ECO:0000256" key="7">
    <source>
        <dbReference type="PIRSR" id="PIRSR606710-2"/>
    </source>
</evidence>
<dbReference type="GO" id="GO:0046558">
    <property type="term" value="F:arabinan endo-1,5-alpha-L-arabinosidase activity"/>
    <property type="evidence" value="ECO:0007669"/>
    <property type="project" value="UniProtKB-EC"/>
</dbReference>
<keyword evidence="4 5" id="KW-0326">Glycosidase</keyword>
<evidence type="ECO:0000256" key="6">
    <source>
        <dbReference type="PIRSR" id="PIRSR026534-1"/>
    </source>
</evidence>
<feature type="active site" description="Proton acceptor" evidence="6">
    <location>
        <position position="61"/>
    </location>
</feature>